<keyword evidence="16" id="KW-1185">Reference proteome</keyword>
<evidence type="ECO:0000256" key="6">
    <source>
        <dbReference type="ARBA" id="ARBA00022741"/>
    </source>
</evidence>
<dbReference type="STRING" id="349064.SAMN05660429_02931"/>
<evidence type="ECO:0000256" key="2">
    <source>
        <dbReference type="ARBA" id="ARBA00022679"/>
    </source>
</evidence>
<comment type="function">
    <text evidence="13">Catalyzes the addition and repair of the essential 3'-terminal CCA sequence in tRNAs without using a nucleic acid template. Adds these three nucleotides in the order of C, C, and A to the tRNA nucleotide-73, using CTP and ATP as substrates and producing inorganic pyrophosphate. tRNA 3'-terminal CCA addition is required both for tRNA processing and repair. Also involved in tRNA surveillance by mediating tandem CCA addition to generate a CCACCA at the 3' terminus of unstable tRNAs. While stable tRNAs receive only 3'-terminal CCA, unstable tRNAs are marked with CCACCA and rapidly degraded.</text>
</comment>
<feature type="binding site" evidence="13">
    <location>
        <position position="164"/>
    </location>
    <ligand>
        <name>CTP</name>
        <dbReference type="ChEBI" id="CHEBI:37563"/>
    </ligand>
</feature>
<feature type="binding site" evidence="13">
    <location>
        <position position="35"/>
    </location>
    <ligand>
        <name>ATP</name>
        <dbReference type="ChEBI" id="CHEBI:30616"/>
    </ligand>
</feature>
<feature type="binding site" evidence="13">
    <location>
        <position position="35"/>
    </location>
    <ligand>
        <name>CTP</name>
        <dbReference type="ChEBI" id="CHEBI:37563"/>
    </ligand>
</feature>
<dbReference type="CDD" id="cd05398">
    <property type="entry name" value="NT_ClassII-CCAase"/>
    <property type="match status" value="1"/>
</dbReference>
<dbReference type="EMBL" id="FOHK01000018">
    <property type="protein sequence ID" value="SET87494.1"/>
    <property type="molecule type" value="Genomic_DNA"/>
</dbReference>
<keyword evidence="5 13" id="KW-0479">Metal-binding</keyword>
<dbReference type="EC" id="2.7.7.72" evidence="13"/>
<dbReference type="PIRSF" id="PIRSF000813">
    <property type="entry name" value="CCA_bact"/>
    <property type="match status" value="1"/>
</dbReference>
<feature type="binding site" evidence="13">
    <location>
        <position position="164"/>
    </location>
    <ligand>
        <name>ATP</name>
        <dbReference type="ChEBI" id="CHEBI:30616"/>
    </ligand>
</feature>
<dbReference type="Gene3D" id="1.10.3090.10">
    <property type="entry name" value="cca-adding enzyme, domain 2"/>
    <property type="match status" value="1"/>
</dbReference>
<feature type="binding site" evidence="13">
    <location>
        <position position="115"/>
    </location>
    <ligand>
        <name>CTP</name>
        <dbReference type="ChEBI" id="CHEBI:37563"/>
    </ligand>
</feature>
<evidence type="ECO:0000256" key="13">
    <source>
        <dbReference type="HAMAP-Rule" id="MF_01261"/>
    </source>
</evidence>
<keyword evidence="3 13" id="KW-0819">tRNA processing</keyword>
<evidence type="ECO:0000256" key="11">
    <source>
        <dbReference type="ARBA" id="ARBA00022884"/>
    </source>
</evidence>
<evidence type="ECO:0000256" key="9">
    <source>
        <dbReference type="ARBA" id="ARBA00022840"/>
    </source>
</evidence>
<dbReference type="GO" id="GO:0005524">
    <property type="term" value="F:ATP binding"/>
    <property type="evidence" value="ECO:0007669"/>
    <property type="project" value="UniProtKB-UniRule"/>
</dbReference>
<dbReference type="SUPFAM" id="SSF81891">
    <property type="entry name" value="Poly A polymerase C-terminal region-like"/>
    <property type="match status" value="1"/>
</dbReference>
<feature type="binding site" evidence="13">
    <location>
        <position position="115"/>
    </location>
    <ligand>
        <name>ATP</name>
        <dbReference type="ChEBI" id="CHEBI:30616"/>
    </ligand>
</feature>
<evidence type="ECO:0000256" key="4">
    <source>
        <dbReference type="ARBA" id="ARBA00022695"/>
    </source>
</evidence>
<keyword evidence="2 13" id="KW-0808">Transferase</keyword>
<dbReference type="Pfam" id="PF01743">
    <property type="entry name" value="PolyA_pol"/>
    <property type="match status" value="1"/>
</dbReference>
<dbReference type="Pfam" id="PF12627">
    <property type="entry name" value="PolyA_pol_RNAbd"/>
    <property type="match status" value="1"/>
</dbReference>
<dbReference type="GO" id="GO:0000287">
    <property type="term" value="F:magnesium ion binding"/>
    <property type="evidence" value="ECO:0007669"/>
    <property type="project" value="UniProtKB-UniRule"/>
</dbReference>
<evidence type="ECO:0000313" key="16">
    <source>
        <dbReference type="Proteomes" id="UP000199308"/>
    </source>
</evidence>
<keyword evidence="8 13" id="KW-0378">Hydrolase</keyword>
<dbReference type="HAMAP" id="MF_01261">
    <property type="entry name" value="CCA_bact_type1"/>
    <property type="match status" value="1"/>
</dbReference>
<dbReference type="Pfam" id="PF01966">
    <property type="entry name" value="HD"/>
    <property type="match status" value="1"/>
</dbReference>
<dbReference type="InterPro" id="IPR002646">
    <property type="entry name" value="PolA_pol_head_dom"/>
</dbReference>
<evidence type="ECO:0000256" key="1">
    <source>
        <dbReference type="ARBA" id="ARBA00022596"/>
    </source>
</evidence>
<dbReference type="CDD" id="cd00077">
    <property type="entry name" value="HDc"/>
    <property type="match status" value="1"/>
</dbReference>
<dbReference type="InterPro" id="IPR032828">
    <property type="entry name" value="PolyA_RNA-bd"/>
</dbReference>
<feature type="binding site" evidence="13">
    <location>
        <position position="47"/>
    </location>
    <ligand>
        <name>Mg(2+)</name>
        <dbReference type="ChEBI" id="CHEBI:18420"/>
    </ligand>
</feature>
<dbReference type="FunFam" id="1.10.3090.10:FF:000001">
    <property type="entry name" value="Multifunctional CCA protein"/>
    <property type="match status" value="1"/>
</dbReference>
<feature type="domain" description="HD" evidence="14">
    <location>
        <begin position="252"/>
        <end position="353"/>
    </location>
</feature>
<dbReference type="SUPFAM" id="SSF81301">
    <property type="entry name" value="Nucleotidyltransferase"/>
    <property type="match status" value="1"/>
</dbReference>
<comment type="catalytic activity">
    <reaction evidence="13">
        <text>a tRNA precursor + 2 CTP + ATP = a tRNA with a 3' CCA end + 3 diphosphate</text>
        <dbReference type="Rhea" id="RHEA:14433"/>
        <dbReference type="Rhea" id="RHEA-COMP:10465"/>
        <dbReference type="Rhea" id="RHEA-COMP:10468"/>
        <dbReference type="ChEBI" id="CHEBI:30616"/>
        <dbReference type="ChEBI" id="CHEBI:33019"/>
        <dbReference type="ChEBI" id="CHEBI:37563"/>
        <dbReference type="ChEBI" id="CHEBI:74896"/>
        <dbReference type="ChEBI" id="CHEBI:83071"/>
        <dbReference type="EC" id="2.7.7.72"/>
    </reaction>
</comment>
<dbReference type="NCBIfam" id="NF008137">
    <property type="entry name" value="PRK10885.1"/>
    <property type="match status" value="1"/>
</dbReference>
<keyword evidence="10 13" id="KW-0460">Magnesium</keyword>
<dbReference type="Gene3D" id="3.30.460.10">
    <property type="entry name" value="Beta Polymerase, domain 2"/>
    <property type="match status" value="1"/>
</dbReference>
<comment type="similarity">
    <text evidence="13">Belongs to the tRNA nucleotidyltransferase/poly(A) polymerase family. Bacterial CCA-adding enzyme type 1 subfamily.</text>
</comment>
<feature type="binding site" evidence="13">
    <location>
        <position position="32"/>
    </location>
    <ligand>
        <name>CTP</name>
        <dbReference type="ChEBI" id="CHEBI:37563"/>
    </ligand>
</feature>
<comment type="catalytic activity">
    <reaction evidence="13">
        <text>a tRNA with a 3' CCA end + 2 CTP + ATP = a tRNA with a 3' CCACCA end + 3 diphosphate</text>
        <dbReference type="Rhea" id="RHEA:76235"/>
        <dbReference type="Rhea" id="RHEA-COMP:10468"/>
        <dbReference type="Rhea" id="RHEA-COMP:18655"/>
        <dbReference type="ChEBI" id="CHEBI:30616"/>
        <dbReference type="ChEBI" id="CHEBI:33019"/>
        <dbReference type="ChEBI" id="CHEBI:37563"/>
        <dbReference type="ChEBI" id="CHEBI:83071"/>
        <dbReference type="ChEBI" id="CHEBI:195187"/>
    </reaction>
</comment>
<keyword evidence="6 13" id="KW-0547">Nucleotide-binding</keyword>
<dbReference type="GO" id="GO:0004112">
    <property type="term" value="F:cyclic-nucleotide phosphodiesterase activity"/>
    <property type="evidence" value="ECO:0007669"/>
    <property type="project" value="UniProtKB-UniRule"/>
</dbReference>
<reference evidence="15 16" key="1">
    <citation type="submission" date="2016-10" db="EMBL/GenBank/DDBJ databases">
        <authorList>
            <person name="de Groot N.N."/>
        </authorList>
    </citation>
    <scope>NUCLEOTIDE SEQUENCE [LARGE SCALE GENOMIC DNA]</scope>
    <source>
        <strain evidence="15 16">DSM 19706</strain>
    </source>
</reference>
<comment type="miscellaneous">
    <text evidence="13">A single active site specifically recognizes both ATP and CTP and is responsible for their addition.</text>
</comment>
<dbReference type="InterPro" id="IPR050124">
    <property type="entry name" value="tRNA_CCA-adding_enzyme"/>
</dbReference>
<proteinExistence type="inferred from homology"/>
<evidence type="ECO:0000256" key="12">
    <source>
        <dbReference type="ARBA" id="ARBA00023268"/>
    </source>
</evidence>
<dbReference type="GO" id="GO:0004810">
    <property type="term" value="F:CCA tRNA nucleotidyltransferase activity"/>
    <property type="evidence" value="ECO:0007669"/>
    <property type="project" value="UniProtKB-UniRule"/>
</dbReference>
<dbReference type="GO" id="GO:0001680">
    <property type="term" value="P:tRNA 3'-terminal CCA addition"/>
    <property type="evidence" value="ECO:0007669"/>
    <property type="project" value="UniProtKB-UniRule"/>
</dbReference>
<dbReference type="InterPro" id="IPR012006">
    <property type="entry name" value="CCA_bact"/>
</dbReference>
<dbReference type="GO" id="GO:0160016">
    <property type="term" value="F:CCACCA tRNA nucleotidyltransferase activity"/>
    <property type="evidence" value="ECO:0007669"/>
    <property type="project" value="RHEA"/>
</dbReference>
<comment type="domain">
    <text evidence="13">Comprises two domains: an N-terminal domain containing the nucleotidyltransferase activity and a C-terminal HD domain associated with both phosphodiesterase and phosphatase activities.</text>
</comment>
<keyword evidence="4 13" id="KW-0548">Nucleotidyltransferase</keyword>
<feature type="binding site" evidence="13">
    <location>
        <position position="32"/>
    </location>
    <ligand>
        <name>ATP</name>
        <dbReference type="ChEBI" id="CHEBI:30616"/>
    </ligand>
</feature>
<evidence type="ECO:0000313" key="15">
    <source>
        <dbReference type="EMBL" id="SET87494.1"/>
    </source>
</evidence>
<keyword evidence="9 13" id="KW-0067">ATP-binding</keyword>
<dbReference type="GO" id="GO:0016791">
    <property type="term" value="F:phosphatase activity"/>
    <property type="evidence" value="ECO:0007669"/>
    <property type="project" value="UniProtKB-UniRule"/>
</dbReference>
<evidence type="ECO:0000256" key="8">
    <source>
        <dbReference type="ARBA" id="ARBA00022801"/>
    </source>
</evidence>
<accession>A0A1I0HTV8</accession>
<sequence length="431" mass="48389">MIHCENNCRKNFNSLKQTQLQISDLDTYLVGGAVRDSLLGHPVKDKDYLVVGADVERMLSLGFTQVGKDFPVFLHPESKDEYALARTEKKAGQGYAGFTCYAEPDVTLEQDLLRRDLTINAMAIAKDGSLLDPYDGQADLDNRLLRHVSPAFVEDPLRVLRVARFAARYHQYGFVVAEETLSLMTQLSQSGELNTLSGERVWQEMVRALAEPNPEIFIEVLRACGALAALLPELDKLWGIPNPAQWHPEIDSGVHTLMVLKQAVIYTKDTKIRFATLMHDVGKGLTPENEWPSHRGHEKAGIALIDNVCERLRIPNDYRKLARLVSEFHLHAHRAFELKPVTILKVFNALDIWRNPDMLDAFVISCQADFTGRTGSEQSPYPQADYLMQCAKACSSISARHFVERGLQGAQIKQAIIENRIAAIDEIKKAV</sequence>
<gene>
    <name evidence="13" type="primary">cca</name>
    <name evidence="15" type="ORF">SAMN05660429_02931</name>
</gene>
<dbReference type="HAMAP" id="MF_01262">
    <property type="entry name" value="CCA_bact_type2"/>
    <property type="match status" value="1"/>
</dbReference>
<keyword evidence="12 13" id="KW-0511">Multifunctional enzyme</keyword>
<dbReference type="InterPro" id="IPR003607">
    <property type="entry name" value="HD/PDEase_dom"/>
</dbReference>
<dbReference type="AlphaFoldDB" id="A0A1I0HTV8"/>
<dbReference type="PANTHER" id="PTHR47545">
    <property type="entry name" value="MULTIFUNCTIONAL CCA PROTEIN"/>
    <property type="match status" value="1"/>
</dbReference>
<protein>
    <recommendedName>
        <fullName evidence="13">Multifunctional CCA protein</fullName>
    </recommendedName>
    <domain>
        <recommendedName>
            <fullName evidence="13">CCA-adding enzyme</fullName>
            <ecNumber evidence="13">2.7.7.72</ecNumber>
        </recommendedName>
        <alternativeName>
            <fullName evidence="13">CCA tRNA nucleotidyltransferase</fullName>
        </alternativeName>
        <alternativeName>
            <fullName evidence="13">tRNA CCA-pyrophosphorylase</fullName>
        </alternativeName>
        <alternativeName>
            <fullName evidence="13">tRNA adenylyl-/cytidylyl-transferase</fullName>
        </alternativeName>
        <alternativeName>
            <fullName evidence="13">tRNA nucleotidyltransferase</fullName>
        </alternativeName>
        <alternativeName>
            <fullName evidence="13">tRNA-NT</fullName>
        </alternativeName>
    </domain>
    <domain>
        <recommendedName>
            <fullName evidence="13">2'-nucleotidase</fullName>
            <ecNumber evidence="13">3.1.3.-</ecNumber>
        </recommendedName>
    </domain>
    <domain>
        <recommendedName>
            <fullName evidence="13">2',3'-cyclic phosphodiesterase</fullName>
            <ecNumber evidence="13">3.1.4.-</ecNumber>
        </recommendedName>
    </domain>
    <domain>
        <recommendedName>
            <fullName evidence="13">Phosphatase</fullName>
        </recommendedName>
    </domain>
</protein>
<dbReference type="EC" id="3.1.3.-" evidence="13"/>
<name>A0A1I0HTV8_THASX</name>
<dbReference type="PANTHER" id="PTHR47545:SF1">
    <property type="entry name" value="MULTIFUNCTIONAL CCA PROTEIN"/>
    <property type="match status" value="1"/>
</dbReference>
<evidence type="ECO:0000256" key="7">
    <source>
        <dbReference type="ARBA" id="ARBA00022800"/>
    </source>
</evidence>
<dbReference type="InterPro" id="IPR006674">
    <property type="entry name" value="HD_domain"/>
</dbReference>
<dbReference type="OrthoDB" id="9805698at2"/>
<keyword evidence="1 13" id="KW-0533">Nickel</keyword>
<feature type="binding site" evidence="13">
    <location>
        <position position="161"/>
    </location>
    <ligand>
        <name>CTP</name>
        <dbReference type="ChEBI" id="CHEBI:37563"/>
    </ligand>
</feature>
<dbReference type="GO" id="GO:0000049">
    <property type="term" value="F:tRNA binding"/>
    <property type="evidence" value="ECO:0007669"/>
    <property type="project" value="UniProtKB-UniRule"/>
</dbReference>
<dbReference type="Proteomes" id="UP000199308">
    <property type="component" value="Unassembled WGS sequence"/>
</dbReference>
<evidence type="ECO:0000256" key="10">
    <source>
        <dbReference type="ARBA" id="ARBA00022842"/>
    </source>
</evidence>
<dbReference type="GO" id="GO:0042245">
    <property type="term" value="P:RNA repair"/>
    <property type="evidence" value="ECO:0007669"/>
    <property type="project" value="UniProtKB-KW"/>
</dbReference>
<evidence type="ECO:0000256" key="3">
    <source>
        <dbReference type="ARBA" id="ARBA00022694"/>
    </source>
</evidence>
<dbReference type="EC" id="3.1.4.-" evidence="13"/>
<keyword evidence="11 13" id="KW-0694">RNA-binding</keyword>
<comment type="subunit">
    <text evidence="13">Monomer. Can also form homodimers and oligomers.</text>
</comment>
<feature type="binding site" evidence="13">
    <location>
        <position position="161"/>
    </location>
    <ligand>
        <name>ATP</name>
        <dbReference type="ChEBI" id="CHEBI:30616"/>
    </ligand>
</feature>
<dbReference type="PROSITE" id="PS51831">
    <property type="entry name" value="HD"/>
    <property type="match status" value="1"/>
</dbReference>
<evidence type="ECO:0000259" key="14">
    <source>
        <dbReference type="PROSITE" id="PS51831"/>
    </source>
</evidence>
<organism evidence="15 16">
    <name type="scientific">Thalassotalea agarivorans</name>
    <name type="common">Thalassomonas agarivorans</name>
    <dbReference type="NCBI Taxonomy" id="349064"/>
    <lineage>
        <taxon>Bacteria</taxon>
        <taxon>Pseudomonadati</taxon>
        <taxon>Pseudomonadota</taxon>
        <taxon>Gammaproteobacteria</taxon>
        <taxon>Alteromonadales</taxon>
        <taxon>Colwelliaceae</taxon>
        <taxon>Thalassotalea</taxon>
    </lineage>
</organism>
<feature type="binding site" evidence="13">
    <location>
        <position position="45"/>
    </location>
    <ligand>
        <name>Mg(2+)</name>
        <dbReference type="ChEBI" id="CHEBI:18420"/>
    </ligand>
</feature>
<comment type="cofactor">
    <cofactor evidence="13">
        <name>Ni(2+)</name>
        <dbReference type="ChEBI" id="CHEBI:49786"/>
    </cofactor>
    <text evidence="13">Nickel for phosphatase activity.</text>
</comment>
<evidence type="ECO:0000256" key="5">
    <source>
        <dbReference type="ARBA" id="ARBA00022723"/>
    </source>
</evidence>
<dbReference type="InterPro" id="IPR043519">
    <property type="entry name" value="NT_sf"/>
</dbReference>
<comment type="cofactor">
    <cofactor evidence="13">
        <name>Mg(2+)</name>
        <dbReference type="ChEBI" id="CHEBI:18420"/>
    </cofactor>
    <text evidence="13">Magnesium is required for nucleotidyltransferase activity.</text>
</comment>
<keyword evidence="7 13" id="KW-0692">RNA repair</keyword>